<organism evidence="1 2">
    <name type="scientific">Artemisia annua</name>
    <name type="common">Sweet wormwood</name>
    <dbReference type="NCBI Taxonomy" id="35608"/>
    <lineage>
        <taxon>Eukaryota</taxon>
        <taxon>Viridiplantae</taxon>
        <taxon>Streptophyta</taxon>
        <taxon>Embryophyta</taxon>
        <taxon>Tracheophyta</taxon>
        <taxon>Spermatophyta</taxon>
        <taxon>Magnoliopsida</taxon>
        <taxon>eudicotyledons</taxon>
        <taxon>Gunneridae</taxon>
        <taxon>Pentapetalae</taxon>
        <taxon>asterids</taxon>
        <taxon>campanulids</taxon>
        <taxon>Asterales</taxon>
        <taxon>Asteraceae</taxon>
        <taxon>Asteroideae</taxon>
        <taxon>Anthemideae</taxon>
        <taxon>Artemisiinae</taxon>
        <taxon>Artemisia</taxon>
    </lineage>
</organism>
<dbReference type="AlphaFoldDB" id="A0A2U1KDR5"/>
<dbReference type="OrthoDB" id="10259133at2759"/>
<dbReference type="EMBL" id="PKPP01021256">
    <property type="protein sequence ID" value="PWA34878.1"/>
    <property type="molecule type" value="Genomic_DNA"/>
</dbReference>
<sequence length="109" mass="12581">MGQRIRGHIINGILYQYTNESALSYSASPTLLFPHFVVYNIQRAKLLHQIFVATDTAFCVVIKSYKVISGMPECKLGLNDKFMLDAQYRAPKGKPINLEDIRFHRKYEK</sequence>
<reference evidence="1 2" key="1">
    <citation type="journal article" date="2018" name="Mol. Plant">
        <title>The genome of Artemisia annua provides insight into the evolution of Asteraceae family and artemisinin biosynthesis.</title>
        <authorList>
            <person name="Shen Q."/>
            <person name="Zhang L."/>
            <person name="Liao Z."/>
            <person name="Wang S."/>
            <person name="Yan T."/>
            <person name="Shi P."/>
            <person name="Liu M."/>
            <person name="Fu X."/>
            <person name="Pan Q."/>
            <person name="Wang Y."/>
            <person name="Lv Z."/>
            <person name="Lu X."/>
            <person name="Zhang F."/>
            <person name="Jiang W."/>
            <person name="Ma Y."/>
            <person name="Chen M."/>
            <person name="Hao X."/>
            <person name="Li L."/>
            <person name="Tang Y."/>
            <person name="Lv G."/>
            <person name="Zhou Y."/>
            <person name="Sun X."/>
            <person name="Brodelius P.E."/>
            <person name="Rose J.K.C."/>
            <person name="Tang K."/>
        </authorList>
    </citation>
    <scope>NUCLEOTIDE SEQUENCE [LARGE SCALE GENOMIC DNA]</scope>
    <source>
        <strain evidence="2">cv. Huhao1</strain>
        <tissue evidence="1">Leaf</tissue>
    </source>
</reference>
<gene>
    <name evidence="1" type="ORF">CTI12_AA614520</name>
</gene>
<dbReference type="Gene3D" id="2.60.40.1170">
    <property type="entry name" value="Mu homology domain, subdomain B"/>
    <property type="match status" value="1"/>
</dbReference>
<dbReference type="SUPFAM" id="SSF49447">
    <property type="entry name" value="Second domain of Mu2 adaptin subunit (ap50) of ap2 adaptor"/>
    <property type="match status" value="1"/>
</dbReference>
<evidence type="ECO:0000313" key="1">
    <source>
        <dbReference type="EMBL" id="PWA34878.1"/>
    </source>
</evidence>
<protein>
    <submittedName>
        <fullName evidence="1">Uncharacterized protein</fullName>
    </submittedName>
</protein>
<dbReference type="InterPro" id="IPR036168">
    <property type="entry name" value="AP2_Mu_C_sf"/>
</dbReference>
<evidence type="ECO:0000313" key="2">
    <source>
        <dbReference type="Proteomes" id="UP000245207"/>
    </source>
</evidence>
<dbReference type="STRING" id="35608.A0A2U1KDR5"/>
<dbReference type="Proteomes" id="UP000245207">
    <property type="component" value="Unassembled WGS sequence"/>
</dbReference>
<comment type="caution">
    <text evidence="1">The sequence shown here is derived from an EMBL/GenBank/DDBJ whole genome shotgun (WGS) entry which is preliminary data.</text>
</comment>
<name>A0A2U1KDR5_ARTAN</name>
<proteinExistence type="predicted"/>
<accession>A0A2U1KDR5</accession>
<keyword evidence="2" id="KW-1185">Reference proteome</keyword>